<evidence type="ECO:0000259" key="9">
    <source>
        <dbReference type="PROSITE" id="PS50110"/>
    </source>
</evidence>
<feature type="transmembrane region" description="Helical" evidence="7">
    <location>
        <begin position="176"/>
        <end position="193"/>
    </location>
</feature>
<dbReference type="InterPro" id="IPR036097">
    <property type="entry name" value="HisK_dim/P_sf"/>
</dbReference>
<evidence type="ECO:0000256" key="1">
    <source>
        <dbReference type="ARBA" id="ARBA00000085"/>
    </source>
</evidence>
<proteinExistence type="predicted"/>
<dbReference type="InterPro" id="IPR001789">
    <property type="entry name" value="Sig_transdc_resp-reg_receiver"/>
</dbReference>
<dbReference type="SUPFAM" id="SSF47384">
    <property type="entry name" value="Homodimeric domain of signal transducing histidine kinase"/>
    <property type="match status" value="1"/>
</dbReference>
<feature type="transmembrane region" description="Helical" evidence="7">
    <location>
        <begin position="84"/>
        <end position="104"/>
    </location>
</feature>
<dbReference type="Pfam" id="PF00072">
    <property type="entry name" value="Response_reg"/>
    <property type="match status" value="1"/>
</dbReference>
<dbReference type="SMART" id="SM00448">
    <property type="entry name" value="REC"/>
    <property type="match status" value="1"/>
</dbReference>
<keyword evidence="10" id="KW-0067">ATP-binding</keyword>
<dbReference type="InterPro" id="IPR011006">
    <property type="entry name" value="CheY-like_superfamily"/>
</dbReference>
<dbReference type="PANTHER" id="PTHR45339">
    <property type="entry name" value="HYBRID SIGNAL TRANSDUCTION HISTIDINE KINASE J"/>
    <property type="match status" value="1"/>
</dbReference>
<protein>
    <recommendedName>
        <fullName evidence="2">histidine kinase</fullName>
        <ecNumber evidence="2">2.7.13.3</ecNumber>
    </recommendedName>
</protein>
<keyword evidence="6" id="KW-0175">Coiled coil</keyword>
<dbReference type="InterPro" id="IPR004358">
    <property type="entry name" value="Sig_transdc_His_kin-like_C"/>
</dbReference>
<keyword evidence="11" id="KW-1185">Reference proteome</keyword>
<dbReference type="CDD" id="cd16922">
    <property type="entry name" value="HATPase_EvgS-ArcB-TorS-like"/>
    <property type="match status" value="1"/>
</dbReference>
<dbReference type="EC" id="2.7.13.3" evidence="2"/>
<feature type="modified residue" description="4-aspartylphosphate" evidence="5">
    <location>
        <position position="549"/>
    </location>
</feature>
<feature type="domain" description="Response regulatory" evidence="9">
    <location>
        <begin position="498"/>
        <end position="626"/>
    </location>
</feature>
<sequence>MLQRLAPLVAWIDVIYAEHSAFARLRARLLFACNVVMLCFVPLNIGKVLWLDLPNLPGRILFNSGLALGAVASLVALRRGNLLLAGEVVSIIAVTVIHVFTFFAPMTINLVGITFQVFVLDVVFLLLTLIFASKRAAYAVFGIIIGSHLSLHILIIRPELNPVLLAAESVILRDGLLALVFIFLLGLTVSRLIEAANRRSEEALAETRALNAKLEELVAERTQALELATQRAHDASRAKSEFLANMSHEIRTPLNGVIATAELLQRDAALSPEAAERVRLVSHSGDLLLRLLGDILDLSKIEAGQLTLEVHPFSLRELVSDNLALFASRAAENNVRFEIELADDLPAHVEADSHRLRQVLSNLASNALKFTPPGGCIRVMVTKVATANDGADPAAAPSPVSICFAVQDSGIGMDEATLAKVFERFAQADSSTTRRYGGSGLGLAICIRLVELMGGHLDAESKPGNGSTFRFTLPLRPTDAPVDSERSAKQKLEPLGLQVLLVEDNRVNRTILAAQLRELGCTCTLATDGEQALEVLDHASPLPDLVLMDCHMPVLDGWEATRRLRAWATSPTATERNRAAAALPVLALTAAALPEERARCHAAGMNGFIAKPAKLAHLHQSLREHRPRGRADS</sequence>
<dbReference type="Pfam" id="PF02518">
    <property type="entry name" value="HATPase_c"/>
    <property type="match status" value="1"/>
</dbReference>
<dbReference type="InterPro" id="IPR005467">
    <property type="entry name" value="His_kinase_dom"/>
</dbReference>
<dbReference type="Proteomes" id="UP000738431">
    <property type="component" value="Chromosome"/>
</dbReference>
<dbReference type="EMBL" id="CP139781">
    <property type="protein sequence ID" value="WRQ86029.1"/>
    <property type="molecule type" value="Genomic_DNA"/>
</dbReference>
<evidence type="ECO:0000259" key="8">
    <source>
        <dbReference type="PROSITE" id="PS50109"/>
    </source>
</evidence>
<dbReference type="InterPro" id="IPR036890">
    <property type="entry name" value="HATPase_C_sf"/>
</dbReference>
<name>A0ABZ1C3A6_9BACT</name>
<dbReference type="SMART" id="SM00388">
    <property type="entry name" value="HisKA"/>
    <property type="match status" value="1"/>
</dbReference>
<feature type="transmembrane region" description="Helical" evidence="7">
    <location>
        <begin position="29"/>
        <end position="50"/>
    </location>
</feature>
<dbReference type="SUPFAM" id="SSF52172">
    <property type="entry name" value="CheY-like"/>
    <property type="match status" value="1"/>
</dbReference>
<evidence type="ECO:0000256" key="2">
    <source>
        <dbReference type="ARBA" id="ARBA00012438"/>
    </source>
</evidence>
<dbReference type="PROSITE" id="PS50109">
    <property type="entry name" value="HIS_KIN"/>
    <property type="match status" value="1"/>
</dbReference>
<dbReference type="GO" id="GO:0005524">
    <property type="term" value="F:ATP binding"/>
    <property type="evidence" value="ECO:0007669"/>
    <property type="project" value="UniProtKB-KW"/>
</dbReference>
<reference evidence="10 11" key="1">
    <citation type="submission" date="2021-08" db="EMBL/GenBank/DDBJ databases">
        <authorList>
            <person name="Zhang D."/>
            <person name="Zhang A."/>
            <person name="Wang L."/>
        </authorList>
    </citation>
    <scope>NUCLEOTIDE SEQUENCE [LARGE SCALE GENOMIC DNA]</scope>
    <source>
        <strain evidence="10 11">WL0086</strain>
    </source>
</reference>
<evidence type="ECO:0000256" key="3">
    <source>
        <dbReference type="ARBA" id="ARBA00022553"/>
    </source>
</evidence>
<dbReference type="Gene3D" id="3.30.565.10">
    <property type="entry name" value="Histidine kinase-like ATPase, C-terminal domain"/>
    <property type="match status" value="1"/>
</dbReference>
<feature type="transmembrane region" description="Helical" evidence="7">
    <location>
        <begin position="110"/>
        <end position="131"/>
    </location>
</feature>
<dbReference type="CDD" id="cd00082">
    <property type="entry name" value="HisKA"/>
    <property type="match status" value="1"/>
</dbReference>
<dbReference type="Gene3D" id="3.40.50.2300">
    <property type="match status" value="1"/>
</dbReference>
<keyword evidence="7" id="KW-0812">Transmembrane</keyword>
<keyword evidence="7" id="KW-0472">Membrane</keyword>
<dbReference type="PRINTS" id="PR00344">
    <property type="entry name" value="BCTRLSENSOR"/>
</dbReference>
<feature type="domain" description="Histidine kinase" evidence="8">
    <location>
        <begin position="245"/>
        <end position="477"/>
    </location>
</feature>
<keyword evidence="4" id="KW-0902">Two-component regulatory system</keyword>
<dbReference type="PANTHER" id="PTHR45339:SF1">
    <property type="entry name" value="HYBRID SIGNAL TRANSDUCTION HISTIDINE KINASE J"/>
    <property type="match status" value="1"/>
</dbReference>
<feature type="transmembrane region" description="Helical" evidence="7">
    <location>
        <begin position="56"/>
        <end position="77"/>
    </location>
</feature>
<dbReference type="Pfam" id="PF00512">
    <property type="entry name" value="HisKA"/>
    <property type="match status" value="1"/>
</dbReference>
<dbReference type="InterPro" id="IPR003661">
    <property type="entry name" value="HisK_dim/P_dom"/>
</dbReference>
<gene>
    <name evidence="10" type="ORF">K1X11_014540</name>
</gene>
<dbReference type="SUPFAM" id="SSF55874">
    <property type="entry name" value="ATPase domain of HSP90 chaperone/DNA topoisomerase II/histidine kinase"/>
    <property type="match status" value="1"/>
</dbReference>
<dbReference type="InterPro" id="IPR003594">
    <property type="entry name" value="HATPase_dom"/>
</dbReference>
<dbReference type="CDD" id="cd17546">
    <property type="entry name" value="REC_hyHK_CKI1_RcsC-like"/>
    <property type="match status" value="1"/>
</dbReference>
<evidence type="ECO:0000313" key="10">
    <source>
        <dbReference type="EMBL" id="WRQ86029.1"/>
    </source>
</evidence>
<dbReference type="PROSITE" id="PS50110">
    <property type="entry name" value="RESPONSE_REGULATORY"/>
    <property type="match status" value="1"/>
</dbReference>
<dbReference type="SMART" id="SM00387">
    <property type="entry name" value="HATPase_c"/>
    <property type="match status" value="1"/>
</dbReference>
<evidence type="ECO:0000256" key="5">
    <source>
        <dbReference type="PROSITE-ProRule" id="PRU00169"/>
    </source>
</evidence>
<organism evidence="10 11">
    <name type="scientific">Actomonas aquatica</name>
    <dbReference type="NCBI Taxonomy" id="2866162"/>
    <lineage>
        <taxon>Bacteria</taxon>
        <taxon>Pseudomonadati</taxon>
        <taxon>Verrucomicrobiota</taxon>
        <taxon>Opitutia</taxon>
        <taxon>Opitutales</taxon>
        <taxon>Opitutaceae</taxon>
        <taxon>Actomonas</taxon>
    </lineage>
</organism>
<evidence type="ECO:0000256" key="4">
    <source>
        <dbReference type="ARBA" id="ARBA00023012"/>
    </source>
</evidence>
<dbReference type="RefSeq" id="WP_221031541.1">
    <property type="nucleotide sequence ID" value="NZ_CP139781.1"/>
</dbReference>
<comment type="catalytic activity">
    <reaction evidence="1">
        <text>ATP + protein L-histidine = ADP + protein N-phospho-L-histidine.</text>
        <dbReference type="EC" id="2.7.13.3"/>
    </reaction>
</comment>
<keyword evidence="3 5" id="KW-0597">Phosphoprotein</keyword>
<feature type="coiled-coil region" evidence="6">
    <location>
        <begin position="193"/>
        <end position="231"/>
    </location>
</feature>
<keyword evidence="10" id="KW-0547">Nucleotide-binding</keyword>
<evidence type="ECO:0000256" key="6">
    <source>
        <dbReference type="SAM" id="Coils"/>
    </source>
</evidence>
<keyword evidence="7" id="KW-1133">Transmembrane helix</keyword>
<dbReference type="Gene3D" id="1.10.287.130">
    <property type="match status" value="1"/>
</dbReference>
<evidence type="ECO:0000256" key="7">
    <source>
        <dbReference type="SAM" id="Phobius"/>
    </source>
</evidence>
<evidence type="ECO:0000313" key="11">
    <source>
        <dbReference type="Proteomes" id="UP000738431"/>
    </source>
</evidence>
<feature type="transmembrane region" description="Helical" evidence="7">
    <location>
        <begin position="138"/>
        <end position="156"/>
    </location>
</feature>
<accession>A0ABZ1C3A6</accession>
<reference evidence="10 11" key="2">
    <citation type="submission" date="2023-12" db="EMBL/GenBank/DDBJ databases">
        <title>Description of an unclassified Opitutus bacterium of Verrucomicrobiota.</title>
        <authorList>
            <person name="Zhang D.-F."/>
        </authorList>
    </citation>
    <scope>NUCLEOTIDE SEQUENCE [LARGE SCALE GENOMIC DNA]</scope>
    <source>
        <strain evidence="10 11">WL0086</strain>
    </source>
</reference>